<evidence type="ECO:0000313" key="2">
    <source>
        <dbReference type="EMBL" id="KAK3499748.1"/>
    </source>
</evidence>
<comment type="caution">
    <text evidence="2">The sequence shown here is derived from an EMBL/GenBank/DDBJ whole genome shotgun (WGS) entry which is preliminary data.</text>
</comment>
<sequence>MRNRQMDCKGRVAKVDAGNLLVSLPCSLGLTKLQALISGHIRPFHGLAHFPLLAPYRATRDYRLIPNTNCTLTGLRVRYMLPSSAYFLHAKRDKTPRRCCAGTHRTRASSNRSPSNKLPRWHTGQERPRKPVQARGTCGRLSTVEHANKSPGQIGLAARQQTTHCGPRRYPFPLLGFLDTGSTTPAYPPPLRGPYKALAVLALSCGPLLSLPCLWIPRRLASPDWGRPDV</sequence>
<proteinExistence type="predicted"/>
<evidence type="ECO:0000256" key="1">
    <source>
        <dbReference type="SAM" id="MobiDB-lite"/>
    </source>
</evidence>
<reference evidence="2 3" key="1">
    <citation type="journal article" date="2023" name="Mol. Phylogenet. Evol.">
        <title>Genome-scale phylogeny and comparative genomics of the fungal order Sordariales.</title>
        <authorList>
            <person name="Hensen N."/>
            <person name="Bonometti L."/>
            <person name="Westerberg I."/>
            <person name="Brannstrom I.O."/>
            <person name="Guillou S."/>
            <person name="Cros-Aarteil S."/>
            <person name="Calhoun S."/>
            <person name="Haridas S."/>
            <person name="Kuo A."/>
            <person name="Mondo S."/>
            <person name="Pangilinan J."/>
            <person name="Riley R."/>
            <person name="LaButti K."/>
            <person name="Andreopoulos B."/>
            <person name="Lipzen A."/>
            <person name="Chen C."/>
            <person name="Yan M."/>
            <person name="Daum C."/>
            <person name="Ng V."/>
            <person name="Clum A."/>
            <person name="Steindorff A."/>
            <person name="Ohm R.A."/>
            <person name="Martin F."/>
            <person name="Silar P."/>
            <person name="Natvig D.O."/>
            <person name="Lalanne C."/>
            <person name="Gautier V."/>
            <person name="Ament-Velasquez S.L."/>
            <person name="Kruys A."/>
            <person name="Hutchinson M.I."/>
            <person name="Powell A.J."/>
            <person name="Barry K."/>
            <person name="Miller A.N."/>
            <person name="Grigoriev I.V."/>
            <person name="Debuchy R."/>
            <person name="Gladieux P."/>
            <person name="Hiltunen Thoren M."/>
            <person name="Johannesson H."/>
        </authorList>
    </citation>
    <scope>NUCLEOTIDE SEQUENCE [LARGE SCALE GENOMIC DNA]</scope>
    <source>
        <strain evidence="2 3">FGSC 10403</strain>
    </source>
</reference>
<keyword evidence="3" id="KW-1185">Reference proteome</keyword>
<accession>A0AAJ0MVH5</accession>
<dbReference type="EMBL" id="JAULSX010000001">
    <property type="protein sequence ID" value="KAK3499748.1"/>
    <property type="molecule type" value="Genomic_DNA"/>
</dbReference>
<dbReference type="AlphaFoldDB" id="A0AAJ0MVH5"/>
<dbReference type="RefSeq" id="XP_062697381.1">
    <property type="nucleotide sequence ID" value="XM_062834172.1"/>
</dbReference>
<feature type="region of interest" description="Disordered" evidence="1">
    <location>
        <begin position="103"/>
        <end position="134"/>
    </location>
</feature>
<dbReference type="Proteomes" id="UP001285908">
    <property type="component" value="Unassembled WGS sequence"/>
</dbReference>
<dbReference type="GeneID" id="87871794"/>
<gene>
    <name evidence="2" type="ORF">B0T23DRAFT_25007</name>
</gene>
<evidence type="ECO:0000313" key="3">
    <source>
        <dbReference type="Proteomes" id="UP001285908"/>
    </source>
</evidence>
<name>A0AAJ0MVH5_9PEZI</name>
<organism evidence="2 3">
    <name type="scientific">Neurospora hispaniola</name>
    <dbReference type="NCBI Taxonomy" id="588809"/>
    <lineage>
        <taxon>Eukaryota</taxon>
        <taxon>Fungi</taxon>
        <taxon>Dikarya</taxon>
        <taxon>Ascomycota</taxon>
        <taxon>Pezizomycotina</taxon>
        <taxon>Sordariomycetes</taxon>
        <taxon>Sordariomycetidae</taxon>
        <taxon>Sordariales</taxon>
        <taxon>Sordariaceae</taxon>
        <taxon>Neurospora</taxon>
    </lineage>
</organism>
<protein>
    <submittedName>
        <fullName evidence="2">Uncharacterized protein</fullName>
    </submittedName>
</protein>